<name>A0ABS4JFG1_9BACL</name>
<gene>
    <name evidence="1" type="ORF">J2Z69_001468</name>
</gene>
<sequence length="30" mass="3402">MYLYVISEPEVVRAGTEIHFETHPGEGLLN</sequence>
<dbReference type="EMBL" id="JAGGLD010000002">
    <property type="protein sequence ID" value="MBP2000437.1"/>
    <property type="molecule type" value="Genomic_DNA"/>
</dbReference>
<protein>
    <submittedName>
        <fullName evidence="1">Uncharacterized protein</fullName>
    </submittedName>
</protein>
<organism evidence="1 2">
    <name type="scientific">Paenibacillus shirakamiensis</name>
    <dbReference type="NCBI Taxonomy" id="1265935"/>
    <lineage>
        <taxon>Bacteria</taxon>
        <taxon>Bacillati</taxon>
        <taxon>Bacillota</taxon>
        <taxon>Bacilli</taxon>
        <taxon>Bacillales</taxon>
        <taxon>Paenibacillaceae</taxon>
        <taxon>Paenibacillus</taxon>
    </lineage>
</organism>
<evidence type="ECO:0000313" key="1">
    <source>
        <dbReference type="EMBL" id="MBP2000437.1"/>
    </source>
</evidence>
<reference evidence="1 2" key="1">
    <citation type="submission" date="2021-03" db="EMBL/GenBank/DDBJ databases">
        <title>Genomic Encyclopedia of Type Strains, Phase IV (KMG-IV): sequencing the most valuable type-strain genomes for metagenomic binning, comparative biology and taxonomic classification.</title>
        <authorList>
            <person name="Goeker M."/>
        </authorList>
    </citation>
    <scope>NUCLEOTIDE SEQUENCE [LARGE SCALE GENOMIC DNA]</scope>
    <source>
        <strain evidence="1 2">DSM 26806</strain>
    </source>
</reference>
<dbReference type="Proteomes" id="UP001519288">
    <property type="component" value="Unassembled WGS sequence"/>
</dbReference>
<accession>A0ABS4JFG1</accession>
<evidence type="ECO:0000313" key="2">
    <source>
        <dbReference type="Proteomes" id="UP001519288"/>
    </source>
</evidence>
<comment type="caution">
    <text evidence="1">The sequence shown here is derived from an EMBL/GenBank/DDBJ whole genome shotgun (WGS) entry which is preliminary data.</text>
</comment>
<proteinExistence type="predicted"/>
<keyword evidence="2" id="KW-1185">Reference proteome</keyword>